<feature type="non-terminal residue" evidence="2">
    <location>
        <position position="1"/>
    </location>
</feature>
<name>A0A699SIE8_TANCI</name>
<comment type="caution">
    <text evidence="2">The sequence shown here is derived from an EMBL/GenBank/DDBJ whole genome shotgun (WGS) entry which is preliminary data.</text>
</comment>
<sequence length="159" mass="17983">GRVIRITAERAYFGLKLRNSGLALRRAGKEVRFDFRVLDIFSGSVKAFFAVNAGLDQIIQYRDRFFVDICHFAVPFWQFIEKDQRRRHESRETQVVGDARDALRQIQGAAARRLAMRLLELVRPQGFPGRRVGQSACADARGRSQRPVGLAGSAENPPP</sequence>
<dbReference type="EMBL" id="BKCJ011163970">
    <property type="protein sequence ID" value="GFC97087.1"/>
    <property type="molecule type" value="Genomic_DNA"/>
</dbReference>
<dbReference type="AlphaFoldDB" id="A0A699SIE8"/>
<reference evidence="2" key="1">
    <citation type="journal article" date="2019" name="Sci. Rep.">
        <title>Draft genome of Tanacetum cinerariifolium, the natural source of mosquito coil.</title>
        <authorList>
            <person name="Yamashiro T."/>
            <person name="Shiraishi A."/>
            <person name="Satake H."/>
            <person name="Nakayama K."/>
        </authorList>
    </citation>
    <scope>NUCLEOTIDE SEQUENCE</scope>
</reference>
<proteinExistence type="predicted"/>
<organism evidence="2">
    <name type="scientific">Tanacetum cinerariifolium</name>
    <name type="common">Dalmatian daisy</name>
    <name type="synonym">Chrysanthemum cinerariifolium</name>
    <dbReference type="NCBI Taxonomy" id="118510"/>
    <lineage>
        <taxon>Eukaryota</taxon>
        <taxon>Viridiplantae</taxon>
        <taxon>Streptophyta</taxon>
        <taxon>Embryophyta</taxon>
        <taxon>Tracheophyta</taxon>
        <taxon>Spermatophyta</taxon>
        <taxon>Magnoliopsida</taxon>
        <taxon>eudicotyledons</taxon>
        <taxon>Gunneridae</taxon>
        <taxon>Pentapetalae</taxon>
        <taxon>asterids</taxon>
        <taxon>campanulids</taxon>
        <taxon>Asterales</taxon>
        <taxon>Asteraceae</taxon>
        <taxon>Asteroideae</taxon>
        <taxon>Anthemideae</taxon>
        <taxon>Anthemidinae</taxon>
        <taxon>Tanacetum</taxon>
    </lineage>
</organism>
<evidence type="ECO:0000313" key="2">
    <source>
        <dbReference type="EMBL" id="GFC97087.1"/>
    </source>
</evidence>
<evidence type="ECO:0000256" key="1">
    <source>
        <dbReference type="SAM" id="MobiDB-lite"/>
    </source>
</evidence>
<gene>
    <name evidence="2" type="ORF">Tci_869057</name>
</gene>
<feature type="region of interest" description="Disordered" evidence="1">
    <location>
        <begin position="129"/>
        <end position="159"/>
    </location>
</feature>
<accession>A0A699SIE8</accession>
<protein>
    <submittedName>
        <fullName evidence="2">Uncharacterized protein</fullName>
    </submittedName>
</protein>